<keyword evidence="2" id="KW-0812">Transmembrane</keyword>
<dbReference type="PANTHER" id="PTHR46841:SF7">
    <property type="entry name" value="IG-LIKE DOMAIN-CONTAINING PROTEIN"/>
    <property type="match status" value="1"/>
</dbReference>
<evidence type="ECO:0000259" key="9">
    <source>
        <dbReference type="PROSITE" id="PS50835"/>
    </source>
</evidence>
<dbReference type="GO" id="GO:0098632">
    <property type="term" value="F:cell-cell adhesion mediator activity"/>
    <property type="evidence" value="ECO:0007669"/>
    <property type="project" value="InterPro"/>
</dbReference>
<reference evidence="10" key="1">
    <citation type="submission" date="2021-04" db="EMBL/GenBank/DDBJ databases">
        <authorList>
            <consortium name="Wellcome Sanger Institute Data Sharing"/>
        </authorList>
    </citation>
    <scope>NUCLEOTIDE SEQUENCE [LARGE SCALE GENOMIC DNA]</scope>
</reference>
<organism evidence="10 11">
    <name type="scientific">Echeneis naucrates</name>
    <name type="common">Live sharksucker</name>
    <dbReference type="NCBI Taxonomy" id="173247"/>
    <lineage>
        <taxon>Eukaryota</taxon>
        <taxon>Metazoa</taxon>
        <taxon>Chordata</taxon>
        <taxon>Craniata</taxon>
        <taxon>Vertebrata</taxon>
        <taxon>Euteleostomi</taxon>
        <taxon>Actinopterygii</taxon>
        <taxon>Neopterygii</taxon>
        <taxon>Teleostei</taxon>
        <taxon>Neoteleostei</taxon>
        <taxon>Acanthomorphata</taxon>
        <taxon>Carangaria</taxon>
        <taxon>Carangiformes</taxon>
        <taxon>Echeneidae</taxon>
        <taxon>Echeneis</taxon>
    </lineage>
</organism>
<dbReference type="OMA" id="FENSTWI"/>
<evidence type="ECO:0000313" key="10">
    <source>
        <dbReference type="Ensembl" id="ENSENLP00000041378.1"/>
    </source>
</evidence>
<dbReference type="GO" id="GO:0150079">
    <property type="term" value="P:negative regulation of neuroinflammatory response"/>
    <property type="evidence" value="ECO:0007669"/>
    <property type="project" value="TreeGrafter"/>
</dbReference>
<dbReference type="InterPro" id="IPR036179">
    <property type="entry name" value="Ig-like_dom_sf"/>
</dbReference>
<dbReference type="GO" id="GO:0043025">
    <property type="term" value="C:neuronal cell body"/>
    <property type="evidence" value="ECO:0007669"/>
    <property type="project" value="TreeGrafter"/>
</dbReference>
<dbReference type="GO" id="GO:0009986">
    <property type="term" value="C:cell surface"/>
    <property type="evidence" value="ECO:0007669"/>
    <property type="project" value="TreeGrafter"/>
</dbReference>
<evidence type="ECO:0000256" key="7">
    <source>
        <dbReference type="ARBA" id="ARBA00023180"/>
    </source>
</evidence>
<dbReference type="Gene3D" id="2.60.40.10">
    <property type="entry name" value="Immunoglobulins"/>
    <property type="match status" value="2"/>
</dbReference>
<reference evidence="10" key="2">
    <citation type="submission" date="2025-08" db="UniProtKB">
        <authorList>
            <consortium name="Ensembl"/>
        </authorList>
    </citation>
    <scope>IDENTIFICATION</scope>
</reference>
<keyword evidence="6" id="KW-1015">Disulfide bond</keyword>
<dbReference type="InterPro" id="IPR013106">
    <property type="entry name" value="Ig_V-set"/>
</dbReference>
<evidence type="ECO:0000256" key="2">
    <source>
        <dbReference type="ARBA" id="ARBA00022692"/>
    </source>
</evidence>
<keyword evidence="8" id="KW-0393">Immunoglobulin domain</keyword>
<dbReference type="SUPFAM" id="SSF48726">
    <property type="entry name" value="Immunoglobulin"/>
    <property type="match status" value="2"/>
</dbReference>
<sequence>IVGKVTTAVIQTQQTVVAAVGEEVRFSCQLTQSKDVVQVTWQKMSPEGRKNLASYSKYSGHRVTSGFHGKLEVRDVRLHNCSIVISQVMAQDEGCYFCLFNTYPVGSITGRTCLILSELHEPSLHVRESNWTGESVVSCSATGRPAPTLTLTVSQTPLNLAHYNTVRVDNNNGTVTVTATAVLPDFQESGAQVGCSARGLSAQKDAFVMIPEVTQTPADGSDQESGSEDSSQCFIKHKDPVDVISIYSVV</sequence>
<feature type="domain" description="Ig-like" evidence="9">
    <location>
        <begin position="7"/>
        <end position="109"/>
    </location>
</feature>
<evidence type="ECO:0000256" key="8">
    <source>
        <dbReference type="ARBA" id="ARBA00023319"/>
    </source>
</evidence>
<dbReference type="InterPro" id="IPR003599">
    <property type="entry name" value="Ig_sub"/>
</dbReference>
<evidence type="ECO:0000256" key="1">
    <source>
        <dbReference type="ARBA" id="ARBA00004167"/>
    </source>
</evidence>
<evidence type="ECO:0000256" key="4">
    <source>
        <dbReference type="ARBA" id="ARBA00022989"/>
    </source>
</evidence>
<dbReference type="PANTHER" id="PTHR46841">
    <property type="entry name" value="OX-2 MEMBRANE GLYCOPROTEIN"/>
    <property type="match status" value="1"/>
</dbReference>
<reference evidence="10" key="3">
    <citation type="submission" date="2025-09" db="UniProtKB">
        <authorList>
            <consortium name="Ensembl"/>
        </authorList>
    </citation>
    <scope>IDENTIFICATION</scope>
</reference>
<dbReference type="Proteomes" id="UP000472264">
    <property type="component" value="Chromosome 2"/>
</dbReference>
<name>A0A665WBS3_ECHNA</name>
<accession>A0A665WBS3</accession>
<protein>
    <recommendedName>
        <fullName evidence="9">Ig-like domain-containing protein</fullName>
    </recommendedName>
</protein>
<keyword evidence="7" id="KW-0325">Glycoprotein</keyword>
<keyword evidence="11" id="KW-1185">Reference proteome</keyword>
<dbReference type="Pfam" id="PF07686">
    <property type="entry name" value="V-set"/>
    <property type="match status" value="1"/>
</dbReference>
<dbReference type="InterPro" id="IPR047164">
    <property type="entry name" value="OX2G-like"/>
</dbReference>
<evidence type="ECO:0000313" key="11">
    <source>
        <dbReference type="Proteomes" id="UP000472264"/>
    </source>
</evidence>
<dbReference type="AlphaFoldDB" id="A0A665WBS3"/>
<dbReference type="Ensembl" id="ENSENLT00000042427.1">
    <property type="protein sequence ID" value="ENSENLP00000041378.1"/>
    <property type="gene ID" value="ENSENLG00000017709.1"/>
</dbReference>
<keyword evidence="4" id="KW-1133">Transmembrane helix</keyword>
<dbReference type="InterPro" id="IPR007110">
    <property type="entry name" value="Ig-like_dom"/>
</dbReference>
<keyword evidence="3" id="KW-0732">Signal</keyword>
<evidence type="ECO:0000256" key="3">
    <source>
        <dbReference type="ARBA" id="ARBA00022729"/>
    </source>
</evidence>
<evidence type="ECO:0000256" key="5">
    <source>
        <dbReference type="ARBA" id="ARBA00023136"/>
    </source>
</evidence>
<comment type="subcellular location">
    <subcellularLocation>
        <location evidence="1">Membrane</location>
        <topology evidence="1">Single-pass membrane protein</topology>
    </subcellularLocation>
</comment>
<keyword evidence="5" id="KW-0472">Membrane</keyword>
<dbReference type="InParanoid" id="A0A665WBS3"/>
<dbReference type="SMART" id="SM00406">
    <property type="entry name" value="IGv"/>
    <property type="match status" value="1"/>
</dbReference>
<dbReference type="InterPro" id="IPR013783">
    <property type="entry name" value="Ig-like_fold"/>
</dbReference>
<evidence type="ECO:0000256" key="6">
    <source>
        <dbReference type="ARBA" id="ARBA00023157"/>
    </source>
</evidence>
<dbReference type="GO" id="GO:0016020">
    <property type="term" value="C:membrane"/>
    <property type="evidence" value="ECO:0007669"/>
    <property type="project" value="UniProtKB-SubCell"/>
</dbReference>
<dbReference type="SMART" id="SM00409">
    <property type="entry name" value="IG"/>
    <property type="match status" value="1"/>
</dbReference>
<proteinExistence type="predicted"/>
<dbReference type="GO" id="GO:0030424">
    <property type="term" value="C:axon"/>
    <property type="evidence" value="ECO:0007669"/>
    <property type="project" value="TreeGrafter"/>
</dbReference>
<dbReference type="GO" id="GO:0034113">
    <property type="term" value="P:heterotypic cell-cell adhesion"/>
    <property type="evidence" value="ECO:0007669"/>
    <property type="project" value="TreeGrafter"/>
</dbReference>
<dbReference type="PROSITE" id="PS50835">
    <property type="entry name" value="IG_LIKE"/>
    <property type="match status" value="1"/>
</dbReference>